<evidence type="ECO:0000313" key="2">
    <source>
        <dbReference type="EMBL" id="CAH1968387.1"/>
    </source>
</evidence>
<name>A0A9P0P7F3_ACAOB</name>
<dbReference type="EMBL" id="CAKOFQ010006752">
    <property type="protein sequence ID" value="CAH1968387.1"/>
    <property type="molecule type" value="Genomic_DNA"/>
</dbReference>
<dbReference type="OrthoDB" id="6773400at2759"/>
<dbReference type="AlphaFoldDB" id="A0A9P0P7F3"/>
<accession>A0A9P0P7F3</accession>
<protein>
    <submittedName>
        <fullName evidence="2">Uncharacterized protein</fullName>
    </submittedName>
</protein>
<dbReference type="Proteomes" id="UP001152888">
    <property type="component" value="Unassembled WGS sequence"/>
</dbReference>
<organism evidence="2 3">
    <name type="scientific">Acanthoscelides obtectus</name>
    <name type="common">Bean weevil</name>
    <name type="synonym">Bruchus obtectus</name>
    <dbReference type="NCBI Taxonomy" id="200917"/>
    <lineage>
        <taxon>Eukaryota</taxon>
        <taxon>Metazoa</taxon>
        <taxon>Ecdysozoa</taxon>
        <taxon>Arthropoda</taxon>
        <taxon>Hexapoda</taxon>
        <taxon>Insecta</taxon>
        <taxon>Pterygota</taxon>
        <taxon>Neoptera</taxon>
        <taxon>Endopterygota</taxon>
        <taxon>Coleoptera</taxon>
        <taxon>Polyphaga</taxon>
        <taxon>Cucujiformia</taxon>
        <taxon>Chrysomeloidea</taxon>
        <taxon>Chrysomelidae</taxon>
        <taxon>Bruchinae</taxon>
        <taxon>Bruchini</taxon>
        <taxon>Acanthoscelides</taxon>
    </lineage>
</organism>
<feature type="compositionally biased region" description="Polar residues" evidence="1">
    <location>
        <begin position="71"/>
        <end position="93"/>
    </location>
</feature>
<sequence length="124" mass="14168">MYKKINNMKSRLKKKTDINRTGNKIVLQDWEKILLEIMEGNTNSVLAKVPRALSVGIQETETKISLEDSIPRQSTSASETSAENDDAISTVQQEPKKRNTIKLVLLKNMKQTLLNNSRIKNYKH</sequence>
<feature type="region of interest" description="Disordered" evidence="1">
    <location>
        <begin position="66"/>
        <end position="94"/>
    </location>
</feature>
<reference evidence="2" key="1">
    <citation type="submission" date="2022-03" db="EMBL/GenBank/DDBJ databases">
        <authorList>
            <person name="Sayadi A."/>
        </authorList>
    </citation>
    <scope>NUCLEOTIDE SEQUENCE</scope>
</reference>
<comment type="caution">
    <text evidence="2">The sequence shown here is derived from an EMBL/GenBank/DDBJ whole genome shotgun (WGS) entry which is preliminary data.</text>
</comment>
<gene>
    <name evidence="2" type="ORF">ACAOBT_LOCUS7818</name>
</gene>
<evidence type="ECO:0000313" key="3">
    <source>
        <dbReference type="Proteomes" id="UP001152888"/>
    </source>
</evidence>
<proteinExistence type="predicted"/>
<evidence type="ECO:0000256" key="1">
    <source>
        <dbReference type="SAM" id="MobiDB-lite"/>
    </source>
</evidence>
<keyword evidence="3" id="KW-1185">Reference proteome</keyword>